<dbReference type="Proteomes" id="UP001596435">
    <property type="component" value="Unassembled WGS sequence"/>
</dbReference>
<accession>A0ABW2G504</accession>
<evidence type="ECO:0000313" key="1">
    <source>
        <dbReference type="EMBL" id="MFC7183146.1"/>
    </source>
</evidence>
<proteinExistence type="predicted"/>
<sequence length="89" mass="8780">MRRPDAPVEPAPAVVGVDAGGTSTRCAVVGLDGRVHDRGRGAGGNLRSSSDSAAALHRALEGALAGVERRRVLAGHLAFAGAAGQDAAA</sequence>
<dbReference type="Gene3D" id="3.30.420.40">
    <property type="match status" value="1"/>
</dbReference>
<keyword evidence="2" id="KW-1185">Reference proteome</keyword>
<dbReference type="SUPFAM" id="SSF53067">
    <property type="entry name" value="Actin-like ATPase domain"/>
    <property type="match status" value="1"/>
</dbReference>
<gene>
    <name evidence="1" type="ORF">ACFQMG_26725</name>
</gene>
<evidence type="ECO:0008006" key="3">
    <source>
        <dbReference type="Google" id="ProtNLM"/>
    </source>
</evidence>
<comment type="caution">
    <text evidence="1">The sequence shown here is derived from an EMBL/GenBank/DDBJ whole genome shotgun (WGS) entry which is preliminary data.</text>
</comment>
<dbReference type="EMBL" id="JBHTAJ010000061">
    <property type="protein sequence ID" value="MFC7183146.1"/>
    <property type="molecule type" value="Genomic_DNA"/>
</dbReference>
<dbReference type="InterPro" id="IPR043129">
    <property type="entry name" value="ATPase_NBD"/>
</dbReference>
<organism evidence="1 2">
    <name type="scientific">Kitasatospora paranensis</name>
    <dbReference type="NCBI Taxonomy" id="258053"/>
    <lineage>
        <taxon>Bacteria</taxon>
        <taxon>Bacillati</taxon>
        <taxon>Actinomycetota</taxon>
        <taxon>Actinomycetes</taxon>
        <taxon>Kitasatosporales</taxon>
        <taxon>Streptomycetaceae</taxon>
        <taxon>Kitasatospora</taxon>
    </lineage>
</organism>
<protein>
    <recommendedName>
        <fullName evidence="3">ATPase</fullName>
    </recommendedName>
</protein>
<evidence type="ECO:0000313" key="2">
    <source>
        <dbReference type="Proteomes" id="UP001596435"/>
    </source>
</evidence>
<reference evidence="2" key="1">
    <citation type="journal article" date="2019" name="Int. J. Syst. Evol. Microbiol.">
        <title>The Global Catalogue of Microorganisms (GCM) 10K type strain sequencing project: providing services to taxonomists for standard genome sequencing and annotation.</title>
        <authorList>
            <consortium name="The Broad Institute Genomics Platform"/>
            <consortium name="The Broad Institute Genome Sequencing Center for Infectious Disease"/>
            <person name="Wu L."/>
            <person name="Ma J."/>
        </authorList>
    </citation>
    <scope>NUCLEOTIDE SEQUENCE [LARGE SCALE GENOMIC DNA]</scope>
    <source>
        <strain evidence="2">CGMCC 1.12859</strain>
    </source>
</reference>
<name>A0ABW2G504_9ACTN</name>
<dbReference type="RefSeq" id="WP_380232220.1">
    <property type="nucleotide sequence ID" value="NZ_JBHTAJ010000061.1"/>
</dbReference>